<reference evidence="1" key="1">
    <citation type="submission" date="2020-08" db="EMBL/GenBank/DDBJ databases">
        <title>Multicomponent nature underlies the extraordinary mechanical properties of spider dragline silk.</title>
        <authorList>
            <person name="Kono N."/>
            <person name="Nakamura H."/>
            <person name="Mori M."/>
            <person name="Yoshida Y."/>
            <person name="Ohtoshi R."/>
            <person name="Malay A.D."/>
            <person name="Moran D.A.P."/>
            <person name="Tomita M."/>
            <person name="Numata K."/>
            <person name="Arakawa K."/>
        </authorList>
    </citation>
    <scope>NUCLEOTIDE SEQUENCE</scope>
</reference>
<organism evidence="1 2">
    <name type="scientific">Nephila pilipes</name>
    <name type="common">Giant wood spider</name>
    <name type="synonym">Nephila maculata</name>
    <dbReference type="NCBI Taxonomy" id="299642"/>
    <lineage>
        <taxon>Eukaryota</taxon>
        <taxon>Metazoa</taxon>
        <taxon>Ecdysozoa</taxon>
        <taxon>Arthropoda</taxon>
        <taxon>Chelicerata</taxon>
        <taxon>Arachnida</taxon>
        <taxon>Araneae</taxon>
        <taxon>Araneomorphae</taxon>
        <taxon>Entelegynae</taxon>
        <taxon>Araneoidea</taxon>
        <taxon>Nephilidae</taxon>
        <taxon>Nephila</taxon>
    </lineage>
</organism>
<protein>
    <submittedName>
        <fullName evidence="1">Uncharacterized protein</fullName>
    </submittedName>
</protein>
<dbReference type="Proteomes" id="UP000887013">
    <property type="component" value="Unassembled WGS sequence"/>
</dbReference>
<evidence type="ECO:0000313" key="1">
    <source>
        <dbReference type="EMBL" id="GFT79300.1"/>
    </source>
</evidence>
<accession>A0A8X6PSZ6</accession>
<proteinExistence type="predicted"/>
<comment type="caution">
    <text evidence="1">The sequence shown here is derived from an EMBL/GenBank/DDBJ whole genome shotgun (WGS) entry which is preliminary data.</text>
</comment>
<dbReference type="AlphaFoldDB" id="A0A8X6PSZ6"/>
<name>A0A8X6PSZ6_NEPPI</name>
<gene>
    <name evidence="1" type="ORF">NPIL_144741</name>
</gene>
<evidence type="ECO:0000313" key="2">
    <source>
        <dbReference type="Proteomes" id="UP000887013"/>
    </source>
</evidence>
<keyword evidence="2" id="KW-1185">Reference proteome</keyword>
<dbReference type="EMBL" id="BMAW01071711">
    <property type="protein sequence ID" value="GFT79300.1"/>
    <property type="molecule type" value="Genomic_DNA"/>
</dbReference>
<sequence length="90" mass="10411">MAIQQQRRIREVRVHMTCGFVDIFCIARIFEGNRMPQASVAASQFIYQDALALIQLKFPPKIKTLLFSEAFSLLGLLHKLQFSRPEDQDE</sequence>